<feature type="transmembrane region" description="Helical" evidence="2">
    <location>
        <begin position="7"/>
        <end position="29"/>
    </location>
</feature>
<proteinExistence type="predicted"/>
<organism evidence="3 4">
    <name type="scientific">Nitzschia inconspicua</name>
    <dbReference type="NCBI Taxonomy" id="303405"/>
    <lineage>
        <taxon>Eukaryota</taxon>
        <taxon>Sar</taxon>
        <taxon>Stramenopiles</taxon>
        <taxon>Ochrophyta</taxon>
        <taxon>Bacillariophyta</taxon>
        <taxon>Bacillariophyceae</taxon>
        <taxon>Bacillariophycidae</taxon>
        <taxon>Bacillariales</taxon>
        <taxon>Bacillariaceae</taxon>
        <taxon>Nitzschia</taxon>
    </lineage>
</organism>
<evidence type="ECO:0008006" key="5">
    <source>
        <dbReference type="Google" id="ProtNLM"/>
    </source>
</evidence>
<keyword evidence="2" id="KW-0812">Transmembrane</keyword>
<evidence type="ECO:0000313" key="4">
    <source>
        <dbReference type="Proteomes" id="UP000693970"/>
    </source>
</evidence>
<feature type="region of interest" description="Disordered" evidence="1">
    <location>
        <begin position="37"/>
        <end position="67"/>
    </location>
</feature>
<accession>A0A9K3KX17</accession>
<keyword evidence="2" id="KW-0472">Membrane</keyword>
<dbReference type="EMBL" id="JAGRRH010000018">
    <property type="protein sequence ID" value="KAG7351575.1"/>
    <property type="molecule type" value="Genomic_DNA"/>
</dbReference>
<keyword evidence="2" id="KW-1133">Transmembrane helix</keyword>
<evidence type="ECO:0000313" key="3">
    <source>
        <dbReference type="EMBL" id="KAG7351575.1"/>
    </source>
</evidence>
<gene>
    <name evidence="3" type="ORF">IV203_010935</name>
</gene>
<evidence type="ECO:0000256" key="2">
    <source>
        <dbReference type="SAM" id="Phobius"/>
    </source>
</evidence>
<sequence length="474" mass="55096">MKYRLRFLFLTIIILVAIPIIIIVTIAILNSFTVPVSSPSTISSKTKIDPPTIQTTHPSSSQSHFYSNTTKGFSSSSSFLQPALDCLGYHNNNHNNNKNVTLLRYPMDPWDHYHEIHSQYLKAWMGRSNVPYHKAPGYKGPWMENVWQDRVQKLVATTLDNHNFHTVFGPYIPLTPAWTDIYVDGGYKTETNGSGAMELVTALRDVLRPNVIYITVCQNDDGFPGNDPHFERIQRQYNILVLSSGGYGHVPIPLLKQPEYTVSKTILRRAMRVPVHKRRHFVSYVGSLHHAPDDMRRIMMMMDTIGYDHYYYGRWKWRHMMYQSKFSLCPRGFGRTSYHVMETLQMGLIPIQVYIDDDIPWMPYSSTILSNISFTTSLSNLPILIQQLKNMSDSEIDAIEHDIRRFIPDYFTYDGVWKQILLFMIRHNDDNNDHNNDDDHNFNHYNYDNTALQCQPLPKHPGTNRPKYFPPTKK</sequence>
<name>A0A9K3KX17_9STRA</name>
<reference evidence="3" key="1">
    <citation type="journal article" date="2021" name="Sci. Rep.">
        <title>Diploid genomic architecture of Nitzschia inconspicua, an elite biomass production diatom.</title>
        <authorList>
            <person name="Oliver A."/>
            <person name="Podell S."/>
            <person name="Pinowska A."/>
            <person name="Traller J.C."/>
            <person name="Smith S.R."/>
            <person name="McClure R."/>
            <person name="Beliaev A."/>
            <person name="Bohutskyi P."/>
            <person name="Hill E.A."/>
            <person name="Rabines A."/>
            <person name="Zheng H."/>
            <person name="Allen L.Z."/>
            <person name="Kuo A."/>
            <person name="Grigoriev I.V."/>
            <person name="Allen A.E."/>
            <person name="Hazlebeck D."/>
            <person name="Allen E.E."/>
        </authorList>
    </citation>
    <scope>NUCLEOTIDE SEQUENCE</scope>
    <source>
        <strain evidence="3">Hildebrandi</strain>
    </source>
</reference>
<comment type="caution">
    <text evidence="3">The sequence shown here is derived from an EMBL/GenBank/DDBJ whole genome shotgun (WGS) entry which is preliminary data.</text>
</comment>
<evidence type="ECO:0000256" key="1">
    <source>
        <dbReference type="SAM" id="MobiDB-lite"/>
    </source>
</evidence>
<protein>
    <recommendedName>
        <fullName evidence="5">Exostosin GT47 domain-containing protein</fullName>
    </recommendedName>
</protein>
<keyword evidence="4" id="KW-1185">Reference proteome</keyword>
<dbReference type="OrthoDB" id="1924787at2759"/>
<feature type="compositionally biased region" description="Polar residues" evidence="1">
    <location>
        <begin position="52"/>
        <end position="67"/>
    </location>
</feature>
<dbReference type="AlphaFoldDB" id="A0A9K3KX17"/>
<reference evidence="3" key="2">
    <citation type="submission" date="2021-04" db="EMBL/GenBank/DDBJ databases">
        <authorList>
            <person name="Podell S."/>
        </authorList>
    </citation>
    <scope>NUCLEOTIDE SEQUENCE</scope>
    <source>
        <strain evidence="3">Hildebrandi</strain>
    </source>
</reference>
<dbReference type="Proteomes" id="UP000693970">
    <property type="component" value="Unassembled WGS sequence"/>
</dbReference>
<feature type="region of interest" description="Disordered" evidence="1">
    <location>
        <begin position="455"/>
        <end position="474"/>
    </location>
</feature>